<keyword evidence="3" id="KW-1185">Reference proteome</keyword>
<feature type="compositionally biased region" description="Polar residues" evidence="1">
    <location>
        <begin position="25"/>
        <end position="42"/>
    </location>
</feature>
<feature type="region of interest" description="Disordered" evidence="1">
    <location>
        <begin position="67"/>
        <end position="113"/>
    </location>
</feature>
<evidence type="ECO:0000313" key="4">
    <source>
        <dbReference type="RefSeq" id="XP_005108774.1"/>
    </source>
</evidence>
<evidence type="ECO:0000259" key="2">
    <source>
        <dbReference type="Pfam" id="PF00010"/>
    </source>
</evidence>
<sequence>MERKSSARNNGLKLSSGTPAMVTVCDTTTSGCFSDPQNSSRCVSDHTKHHSDGDYDLLQHHSIRNRYQHQNHREKTQQWQQKQEKQQEHQQQQHQHHKEQNCDTSPFDSLPKQQLPRPELFQIRRQHEPLHPSPTPSSALLLSQHFLSSDEDDSVDGESGAHRQQATHGDTNNFHYSSGQNNRIEITCEDQEPGRSRSKVPEEIRLRINSRERQRMHDLNSALDSLRQCDI</sequence>
<feature type="compositionally biased region" description="Polar residues" evidence="1">
    <location>
        <begin position="7"/>
        <end position="18"/>
    </location>
</feature>
<feature type="compositionally biased region" description="Polar residues" evidence="1">
    <location>
        <begin position="162"/>
        <end position="179"/>
    </location>
</feature>
<dbReference type="GeneID" id="101862069"/>
<name>A0ABM0K4U5_APLCA</name>
<feature type="region of interest" description="Disordered" evidence="1">
    <location>
        <begin position="1"/>
        <end position="54"/>
    </location>
</feature>
<proteinExistence type="predicted"/>
<evidence type="ECO:0000256" key="1">
    <source>
        <dbReference type="SAM" id="MobiDB-lite"/>
    </source>
</evidence>
<dbReference type="Pfam" id="PF00010">
    <property type="entry name" value="HLH"/>
    <property type="match status" value="1"/>
</dbReference>
<organism evidence="3 4">
    <name type="scientific">Aplysia californica</name>
    <name type="common">California sea hare</name>
    <dbReference type="NCBI Taxonomy" id="6500"/>
    <lineage>
        <taxon>Eukaryota</taxon>
        <taxon>Metazoa</taxon>
        <taxon>Spiralia</taxon>
        <taxon>Lophotrochozoa</taxon>
        <taxon>Mollusca</taxon>
        <taxon>Gastropoda</taxon>
        <taxon>Heterobranchia</taxon>
        <taxon>Euthyneura</taxon>
        <taxon>Tectipleura</taxon>
        <taxon>Aplysiida</taxon>
        <taxon>Aplysioidea</taxon>
        <taxon>Aplysiidae</taxon>
        <taxon>Aplysia</taxon>
    </lineage>
</organism>
<accession>A0ABM0K4U5</accession>
<dbReference type="SUPFAM" id="SSF47459">
    <property type="entry name" value="HLH, helix-loop-helix DNA-binding domain"/>
    <property type="match status" value="1"/>
</dbReference>
<evidence type="ECO:0000313" key="3">
    <source>
        <dbReference type="Proteomes" id="UP000694888"/>
    </source>
</evidence>
<feature type="compositionally biased region" description="Basic and acidic residues" evidence="1">
    <location>
        <begin position="43"/>
        <end position="54"/>
    </location>
</feature>
<dbReference type="InterPro" id="IPR036638">
    <property type="entry name" value="HLH_DNA-bd_sf"/>
</dbReference>
<protein>
    <recommendedName>
        <fullName evidence="2">BHLH domain-containing protein</fullName>
    </recommendedName>
</protein>
<dbReference type="RefSeq" id="XP_005108774.1">
    <property type="nucleotide sequence ID" value="XM_005108717.1"/>
</dbReference>
<gene>
    <name evidence="4" type="primary">LOC101862069</name>
</gene>
<dbReference type="Gene3D" id="4.10.280.10">
    <property type="entry name" value="Helix-loop-helix DNA-binding domain"/>
    <property type="match status" value="1"/>
</dbReference>
<feature type="compositionally biased region" description="Basic and acidic residues" evidence="1">
    <location>
        <begin position="71"/>
        <end position="88"/>
    </location>
</feature>
<dbReference type="Proteomes" id="UP000694888">
    <property type="component" value="Unplaced"/>
</dbReference>
<feature type="domain" description="BHLH" evidence="2">
    <location>
        <begin position="205"/>
        <end position="229"/>
    </location>
</feature>
<reference evidence="4" key="1">
    <citation type="submission" date="2025-08" db="UniProtKB">
        <authorList>
            <consortium name="RefSeq"/>
        </authorList>
    </citation>
    <scope>IDENTIFICATION</scope>
</reference>
<feature type="region of interest" description="Disordered" evidence="1">
    <location>
        <begin position="149"/>
        <end position="179"/>
    </location>
</feature>
<dbReference type="InterPro" id="IPR011598">
    <property type="entry name" value="bHLH_dom"/>
</dbReference>